<feature type="compositionally biased region" description="Acidic residues" evidence="1">
    <location>
        <begin position="80"/>
        <end position="92"/>
    </location>
</feature>
<comment type="caution">
    <text evidence="2">The sequence shown here is derived from an EMBL/GenBank/DDBJ whole genome shotgun (WGS) entry which is preliminary data.</text>
</comment>
<sequence length="241" mass="24973">MEQLSSCYFCGGALDASLAEYPIVPKSLRPDAETQGTVVLCSTCRQKLAAIVEPVVEAAKASDGERESAALDDSERGLADEPESESPPDDGIVDPASDGTLLGGANGGSPGTDADATAADPDAGTGTATDATASDAAENDTESTAETATESETGDATVSGETDADSEAQSTADREPSLTKLEYNKVMRLLQNRELPVDRAEIREVAVNAYDIEPEQFDAVIDAAVERDLLGQSNGRLVEAE</sequence>
<dbReference type="AlphaFoldDB" id="A0AA41KI70"/>
<evidence type="ECO:0000313" key="2">
    <source>
        <dbReference type="EMBL" id="MBV0901388.1"/>
    </source>
</evidence>
<proteinExistence type="predicted"/>
<organism evidence="2 3">
    <name type="scientific">Haloarcula salina</name>
    <dbReference type="NCBI Taxonomy" id="1429914"/>
    <lineage>
        <taxon>Archaea</taxon>
        <taxon>Methanobacteriati</taxon>
        <taxon>Methanobacteriota</taxon>
        <taxon>Stenosarchaea group</taxon>
        <taxon>Halobacteria</taxon>
        <taxon>Halobacteriales</taxon>
        <taxon>Haloarculaceae</taxon>
        <taxon>Haloarcula</taxon>
    </lineage>
</organism>
<dbReference type="RefSeq" id="WP_162412603.1">
    <property type="nucleotide sequence ID" value="NZ_JAHQXE010000002.1"/>
</dbReference>
<feature type="compositionally biased region" description="Basic and acidic residues" evidence="1">
    <location>
        <begin position="60"/>
        <end position="79"/>
    </location>
</feature>
<accession>A0AA41KI70</accession>
<feature type="compositionally biased region" description="Gly residues" evidence="1">
    <location>
        <begin position="101"/>
        <end position="110"/>
    </location>
</feature>
<name>A0AA41KI70_9EURY</name>
<feature type="region of interest" description="Disordered" evidence="1">
    <location>
        <begin position="58"/>
        <end position="179"/>
    </location>
</feature>
<feature type="compositionally biased region" description="Low complexity" evidence="1">
    <location>
        <begin position="111"/>
        <end position="136"/>
    </location>
</feature>
<protein>
    <submittedName>
        <fullName evidence="2">Uncharacterized protein</fullName>
    </submittedName>
</protein>
<evidence type="ECO:0000313" key="3">
    <source>
        <dbReference type="Proteomes" id="UP001166304"/>
    </source>
</evidence>
<gene>
    <name evidence="2" type="ORF">KTS37_06250</name>
</gene>
<evidence type="ECO:0000256" key="1">
    <source>
        <dbReference type="SAM" id="MobiDB-lite"/>
    </source>
</evidence>
<dbReference type="EMBL" id="JAHQXE010000002">
    <property type="protein sequence ID" value="MBV0901388.1"/>
    <property type="molecule type" value="Genomic_DNA"/>
</dbReference>
<dbReference type="Proteomes" id="UP001166304">
    <property type="component" value="Unassembled WGS sequence"/>
</dbReference>
<feature type="compositionally biased region" description="Low complexity" evidence="1">
    <location>
        <begin position="144"/>
        <end position="157"/>
    </location>
</feature>
<reference evidence="2" key="1">
    <citation type="submission" date="2021-06" db="EMBL/GenBank/DDBJ databases">
        <title>New haloarchaea isolates fom saline soil.</title>
        <authorList>
            <person name="Duran-Viseras A."/>
            <person name="Sanchez-Porro C.S."/>
            <person name="Ventosa A."/>
        </authorList>
    </citation>
    <scope>NUCLEOTIDE SEQUENCE</scope>
    <source>
        <strain evidence="2">JCM 18369</strain>
    </source>
</reference>
<keyword evidence="3" id="KW-1185">Reference proteome</keyword>